<dbReference type="GO" id="GO:0006631">
    <property type="term" value="P:fatty acid metabolic process"/>
    <property type="evidence" value="ECO:0007669"/>
    <property type="project" value="TreeGrafter"/>
</dbReference>
<accession>B9M9H9</accession>
<organism evidence="5 6">
    <name type="scientific">Geotalea daltonii (strain DSM 22248 / JCM 15807 / FRC-32)</name>
    <name type="common">Geobacter daltonii</name>
    <dbReference type="NCBI Taxonomy" id="316067"/>
    <lineage>
        <taxon>Bacteria</taxon>
        <taxon>Pseudomonadati</taxon>
        <taxon>Thermodesulfobacteriota</taxon>
        <taxon>Desulfuromonadia</taxon>
        <taxon>Geobacterales</taxon>
        <taxon>Geobacteraceae</taxon>
        <taxon>Geotalea</taxon>
    </lineage>
</organism>
<dbReference type="PANTHER" id="PTHR43201">
    <property type="entry name" value="ACYL-COA SYNTHETASE"/>
    <property type="match status" value="1"/>
</dbReference>
<evidence type="ECO:0000256" key="1">
    <source>
        <dbReference type="ARBA" id="ARBA00006432"/>
    </source>
</evidence>
<proteinExistence type="inferred from homology"/>
<dbReference type="HOGENOM" id="CLU_000022_59_0_7"/>
<dbReference type="Proteomes" id="UP000007721">
    <property type="component" value="Chromosome"/>
</dbReference>
<name>B9M9H9_GEODF</name>
<evidence type="ECO:0000313" key="5">
    <source>
        <dbReference type="EMBL" id="ACM20551.1"/>
    </source>
</evidence>
<reference evidence="5 6" key="1">
    <citation type="submission" date="2009-01" db="EMBL/GenBank/DDBJ databases">
        <title>Complete sequence of Geobacter sp. FRC-32.</title>
        <authorList>
            <consortium name="US DOE Joint Genome Institute"/>
            <person name="Lucas S."/>
            <person name="Copeland A."/>
            <person name="Lapidus A."/>
            <person name="Glavina del Rio T."/>
            <person name="Dalin E."/>
            <person name="Tice H."/>
            <person name="Bruce D."/>
            <person name="Goodwin L."/>
            <person name="Pitluck S."/>
            <person name="Saunders E."/>
            <person name="Brettin T."/>
            <person name="Detter J.C."/>
            <person name="Han C."/>
            <person name="Larimer F."/>
            <person name="Land M."/>
            <person name="Hauser L."/>
            <person name="Kyrpides N."/>
            <person name="Ovchinnikova G."/>
            <person name="Kostka J."/>
            <person name="Richardson P."/>
        </authorList>
    </citation>
    <scope>NUCLEOTIDE SEQUENCE [LARGE SCALE GENOMIC DNA]</scope>
    <source>
        <strain evidence="6">DSM 22248 / JCM 15807 / FRC-32</strain>
    </source>
</reference>
<dbReference type="EMBL" id="CP001390">
    <property type="protein sequence ID" value="ACM20551.1"/>
    <property type="molecule type" value="Genomic_DNA"/>
</dbReference>
<dbReference type="InterPro" id="IPR025110">
    <property type="entry name" value="AMP-bd_C"/>
</dbReference>
<dbReference type="InterPro" id="IPR000873">
    <property type="entry name" value="AMP-dep_synth/lig_dom"/>
</dbReference>
<evidence type="ECO:0000259" key="3">
    <source>
        <dbReference type="Pfam" id="PF00501"/>
    </source>
</evidence>
<dbReference type="InterPro" id="IPR045851">
    <property type="entry name" value="AMP-bd_C_sf"/>
</dbReference>
<sequence>MADDRHYTYDISMFRDTFENDFTYLNGFLRNTHRYADRTALTCYLRNRQWTYRVLNEDCNRLAHALMKDGVGKTDIVMYQLYNCAEWVFIYLAPQKLGAINCPINFRLSYGETATIIDDSKPKVFFYDGADGETAEKALNTAQHKPKTVVMVDIFGTATPFAGAISYEDYVRDQPHTNPDIPRPTHIYDEVTRLYTSGTTGRPKGVPLNNINEIFSAHDVIMHFPLSPRDKTLNMTPWFHRGGLYSGGPNPTLYVGGELVPLRHFHAATVMGLAEEHGLSFLIGAPVTLSALADEQQKNRRDLSRLKGIVTMGAPLERAACIRFQEVLTPNIFNGYGSTEAFWNTFLRPYDLPDMAGSAGRSCTDDDMAVVRVYPDRLAEPDDHVAKDGNEVGEVIVRAAGKCSFSYVNRPEDAKAKFYKGWLYIGDLCTWNEQEFMTVVGRKDDMFISGGENIHPVQVEAVLNEHPEVTNSLVVGMPDPKWGQVVVAYVIKSGEMLTAKGLDEYCLQHPMLANYKRPRYYRFVDTLPMTATGKLLHYKAKVQVQEDSQAGLFEKV</sequence>
<evidence type="ECO:0000256" key="2">
    <source>
        <dbReference type="ARBA" id="ARBA00022598"/>
    </source>
</evidence>
<dbReference type="GO" id="GO:0031956">
    <property type="term" value="F:medium-chain fatty acid-CoA ligase activity"/>
    <property type="evidence" value="ECO:0007669"/>
    <property type="project" value="TreeGrafter"/>
</dbReference>
<dbReference type="eggNOG" id="COG0318">
    <property type="taxonomic scope" value="Bacteria"/>
</dbReference>
<dbReference type="KEGG" id="geo:Geob_2197"/>
<keyword evidence="6" id="KW-1185">Reference proteome</keyword>
<comment type="similarity">
    <text evidence="1">Belongs to the ATP-dependent AMP-binding enzyme family.</text>
</comment>
<dbReference type="InterPro" id="IPR042099">
    <property type="entry name" value="ANL_N_sf"/>
</dbReference>
<dbReference type="RefSeq" id="WP_012647280.1">
    <property type="nucleotide sequence ID" value="NC_011979.1"/>
</dbReference>
<dbReference type="OrthoDB" id="9766486at2"/>
<dbReference type="SUPFAM" id="SSF56801">
    <property type="entry name" value="Acetyl-CoA synthetase-like"/>
    <property type="match status" value="1"/>
</dbReference>
<dbReference type="Gene3D" id="3.40.50.12780">
    <property type="entry name" value="N-terminal domain of ligase-like"/>
    <property type="match status" value="1"/>
</dbReference>
<feature type="domain" description="AMP-binding enzyme C-terminal" evidence="4">
    <location>
        <begin position="458"/>
        <end position="534"/>
    </location>
</feature>
<dbReference type="Pfam" id="PF00501">
    <property type="entry name" value="AMP-binding"/>
    <property type="match status" value="1"/>
</dbReference>
<evidence type="ECO:0000259" key="4">
    <source>
        <dbReference type="Pfam" id="PF13193"/>
    </source>
</evidence>
<protein>
    <submittedName>
        <fullName evidence="5">Acyl-CoA synthetase, AMP-forming</fullName>
    </submittedName>
</protein>
<dbReference type="PANTHER" id="PTHR43201:SF5">
    <property type="entry name" value="MEDIUM-CHAIN ACYL-COA LIGASE ACSF2, MITOCHONDRIAL"/>
    <property type="match status" value="1"/>
</dbReference>
<gene>
    <name evidence="5" type="ordered locus">Geob_2197</name>
</gene>
<dbReference type="Gene3D" id="3.30.300.30">
    <property type="match status" value="1"/>
</dbReference>
<dbReference type="AlphaFoldDB" id="B9M9H9"/>
<keyword evidence="2" id="KW-0436">Ligase</keyword>
<feature type="domain" description="AMP-dependent synthetase/ligase" evidence="3">
    <location>
        <begin position="30"/>
        <end position="399"/>
    </location>
</feature>
<evidence type="ECO:0000313" key="6">
    <source>
        <dbReference type="Proteomes" id="UP000007721"/>
    </source>
</evidence>
<dbReference type="STRING" id="316067.Geob_2197"/>
<dbReference type="Pfam" id="PF13193">
    <property type="entry name" value="AMP-binding_C"/>
    <property type="match status" value="1"/>
</dbReference>